<dbReference type="AlphaFoldDB" id="A0A975BJZ8"/>
<dbReference type="KEGG" id="dmm:dnm_028750"/>
<sequence length="108" mass="12815">MKLTHQRCANHSFREAAARCPECGRYFCRECVTEHEDRVLCTNCLERLKTPEPARSFRLKKIFRFIQFSLSLLVLWLCFYYLGQSLISLPAKFHEGTLWQMSARTLHE</sequence>
<name>A0A975BJZ8_9BACT</name>
<keyword evidence="3" id="KW-1185">Reference proteome</keyword>
<reference evidence="2" key="1">
    <citation type="journal article" date="2021" name="Microb. Physiol.">
        <title>Proteogenomic Insights into the Physiology of Marine, Sulfate-Reducing, Filamentous Desulfonema limicola and Desulfonema magnum.</title>
        <authorList>
            <person name="Schnaars V."/>
            <person name="Wohlbrand L."/>
            <person name="Scheve S."/>
            <person name="Hinrichs C."/>
            <person name="Reinhardt R."/>
            <person name="Rabus R."/>
        </authorList>
    </citation>
    <scope>NUCLEOTIDE SEQUENCE</scope>
    <source>
        <strain evidence="2">4be13</strain>
    </source>
</reference>
<organism evidence="2 3">
    <name type="scientific">Desulfonema magnum</name>
    <dbReference type="NCBI Taxonomy" id="45655"/>
    <lineage>
        <taxon>Bacteria</taxon>
        <taxon>Pseudomonadati</taxon>
        <taxon>Thermodesulfobacteriota</taxon>
        <taxon>Desulfobacteria</taxon>
        <taxon>Desulfobacterales</taxon>
        <taxon>Desulfococcaceae</taxon>
        <taxon>Desulfonema</taxon>
    </lineage>
</organism>
<keyword evidence="1" id="KW-0472">Membrane</keyword>
<keyword evidence="1" id="KW-1133">Transmembrane helix</keyword>
<evidence type="ECO:0000313" key="3">
    <source>
        <dbReference type="Proteomes" id="UP000663722"/>
    </source>
</evidence>
<dbReference type="Proteomes" id="UP000663722">
    <property type="component" value="Chromosome"/>
</dbReference>
<evidence type="ECO:0008006" key="4">
    <source>
        <dbReference type="Google" id="ProtNLM"/>
    </source>
</evidence>
<gene>
    <name evidence="2" type="ORF">dnm_028750</name>
</gene>
<evidence type="ECO:0000313" key="2">
    <source>
        <dbReference type="EMBL" id="QTA86851.1"/>
    </source>
</evidence>
<accession>A0A975BJZ8</accession>
<evidence type="ECO:0000256" key="1">
    <source>
        <dbReference type="SAM" id="Phobius"/>
    </source>
</evidence>
<keyword evidence="1" id="KW-0812">Transmembrane</keyword>
<dbReference type="RefSeq" id="WP_207682304.1">
    <property type="nucleotide sequence ID" value="NZ_CP061800.1"/>
</dbReference>
<proteinExistence type="predicted"/>
<protein>
    <recommendedName>
        <fullName evidence="4">Rhomboid family protein</fullName>
    </recommendedName>
</protein>
<dbReference type="EMBL" id="CP061800">
    <property type="protein sequence ID" value="QTA86851.1"/>
    <property type="molecule type" value="Genomic_DNA"/>
</dbReference>
<feature type="transmembrane region" description="Helical" evidence="1">
    <location>
        <begin position="62"/>
        <end position="82"/>
    </location>
</feature>